<dbReference type="AlphaFoldDB" id="A0A327YSV3"/>
<dbReference type="OrthoDB" id="1448900at2"/>
<proteinExistence type="predicted"/>
<dbReference type="RefSeq" id="WP_111565978.1">
    <property type="nucleotide sequence ID" value="NZ_QLMI01000002.1"/>
</dbReference>
<name>A0A327YSV3_9FLAO</name>
<organism evidence="1 2">
    <name type="scientific">Flavobacterium aquaticum</name>
    <dbReference type="NCBI Taxonomy" id="1236486"/>
    <lineage>
        <taxon>Bacteria</taxon>
        <taxon>Pseudomonadati</taxon>
        <taxon>Bacteroidota</taxon>
        <taxon>Flavobacteriia</taxon>
        <taxon>Flavobacteriales</taxon>
        <taxon>Flavobacteriaceae</taxon>
        <taxon>Flavobacterium</taxon>
    </lineage>
</organism>
<protein>
    <submittedName>
        <fullName evidence="1">Uncharacterized protein</fullName>
    </submittedName>
</protein>
<keyword evidence="2" id="KW-1185">Reference proteome</keyword>
<evidence type="ECO:0000313" key="1">
    <source>
        <dbReference type="EMBL" id="RAK24168.1"/>
    </source>
</evidence>
<comment type="caution">
    <text evidence="1">The sequence shown here is derived from an EMBL/GenBank/DDBJ whole genome shotgun (WGS) entry which is preliminary data.</text>
</comment>
<gene>
    <name evidence="1" type="ORF">B0I03_10217</name>
</gene>
<sequence length="138" mass="16654">MKQLNLPFKIDKQYENWEFELDALENRLSGYESYKYIGKQLNYFLNFFTHRTELIFNGDFLTAVIITIKKADEEQIAVINQFLVHNASKQIEVDKFSSKFKVWRIMYYTNYNPSKKQILVIYGKPRFIQKHLLLLQRT</sequence>
<evidence type="ECO:0000313" key="2">
    <source>
        <dbReference type="Proteomes" id="UP000249620"/>
    </source>
</evidence>
<dbReference type="EMBL" id="QLMI01000002">
    <property type="protein sequence ID" value="RAK24168.1"/>
    <property type="molecule type" value="Genomic_DNA"/>
</dbReference>
<reference evidence="1 2" key="1">
    <citation type="submission" date="2018-06" db="EMBL/GenBank/DDBJ databases">
        <title>Genomic Encyclopedia of Type Strains, Phase III (KMG-III): the genomes of soil and plant-associated and newly described type strains.</title>
        <authorList>
            <person name="Whitman W."/>
        </authorList>
    </citation>
    <scope>NUCLEOTIDE SEQUENCE [LARGE SCALE GENOMIC DNA]</scope>
    <source>
        <strain evidence="1 2">CGMCC 1.12398</strain>
    </source>
</reference>
<accession>A0A327YSV3</accession>
<dbReference type="Proteomes" id="UP000249620">
    <property type="component" value="Unassembled WGS sequence"/>
</dbReference>